<dbReference type="Proteomes" id="UP001152049">
    <property type="component" value="Unassembled WGS sequence"/>
</dbReference>
<evidence type="ECO:0000313" key="2">
    <source>
        <dbReference type="Proteomes" id="UP001152049"/>
    </source>
</evidence>
<organism evidence="1 2">
    <name type="scientific">Fusarium torreyae</name>
    <dbReference type="NCBI Taxonomy" id="1237075"/>
    <lineage>
        <taxon>Eukaryota</taxon>
        <taxon>Fungi</taxon>
        <taxon>Dikarya</taxon>
        <taxon>Ascomycota</taxon>
        <taxon>Pezizomycotina</taxon>
        <taxon>Sordariomycetes</taxon>
        <taxon>Hypocreomycetidae</taxon>
        <taxon>Hypocreales</taxon>
        <taxon>Nectriaceae</taxon>
        <taxon>Fusarium</taxon>
    </lineage>
</organism>
<evidence type="ECO:0008006" key="3">
    <source>
        <dbReference type="Google" id="ProtNLM"/>
    </source>
</evidence>
<comment type="caution">
    <text evidence="1">The sequence shown here is derived from an EMBL/GenBank/DDBJ whole genome shotgun (WGS) entry which is preliminary data.</text>
</comment>
<dbReference type="AlphaFoldDB" id="A0A9W8S2Q5"/>
<dbReference type="EMBL" id="JAOQAZ010000008">
    <property type="protein sequence ID" value="KAJ4264205.1"/>
    <property type="molecule type" value="Genomic_DNA"/>
</dbReference>
<name>A0A9W8S2Q5_9HYPO</name>
<evidence type="ECO:0000313" key="1">
    <source>
        <dbReference type="EMBL" id="KAJ4264205.1"/>
    </source>
</evidence>
<keyword evidence="2" id="KW-1185">Reference proteome</keyword>
<dbReference type="Gene3D" id="3.30.530.20">
    <property type="match status" value="1"/>
</dbReference>
<reference evidence="1" key="1">
    <citation type="submission" date="2022-09" db="EMBL/GenBank/DDBJ databases">
        <title>Fusarium specimens isolated from Avocado Roots.</title>
        <authorList>
            <person name="Stajich J."/>
            <person name="Roper C."/>
            <person name="Heimlech-Rivalta G."/>
        </authorList>
    </citation>
    <scope>NUCLEOTIDE SEQUENCE</scope>
    <source>
        <strain evidence="1">CF00136</strain>
    </source>
</reference>
<dbReference type="InterPro" id="IPR023393">
    <property type="entry name" value="START-like_dom_sf"/>
</dbReference>
<proteinExistence type="predicted"/>
<protein>
    <recommendedName>
        <fullName evidence="3">Polyketide cyclase</fullName>
    </recommendedName>
</protein>
<dbReference type="SUPFAM" id="SSF55961">
    <property type="entry name" value="Bet v1-like"/>
    <property type="match status" value="1"/>
</dbReference>
<sequence length="170" mass="19297">MPSDIIWPQKYLPGTTDNYVSNEVIVKDLTAADVWPFLVDITKWEKYYNNVSQITPPTSGPHLKEGDKFKFSTFGFAPLPAEVLESVAPTDKSPGRIAWRAWQDGDEKSALDVYHAWIVEDLEWGVVRVLTQESQIGKPAQELSVQKPNPMLLGHQDWLDGLIKYARENK</sequence>
<gene>
    <name evidence="1" type="ORF">NW762_005399</name>
</gene>
<dbReference type="OrthoDB" id="2586183at2759"/>
<accession>A0A9W8S2Q5</accession>